<evidence type="ECO:0000256" key="3">
    <source>
        <dbReference type="PIRSR" id="PIRSR613078-1"/>
    </source>
</evidence>
<evidence type="ECO:0000313" key="6">
    <source>
        <dbReference type="Proteomes" id="UP000077667"/>
    </source>
</evidence>
<dbReference type="RefSeq" id="WP_067752486.1">
    <property type="nucleotide sequence ID" value="NZ_CP015772.1"/>
</dbReference>
<dbReference type="PROSITE" id="PS00175">
    <property type="entry name" value="PG_MUTASE"/>
    <property type="match status" value="1"/>
</dbReference>
<keyword evidence="1" id="KW-0324">Glycolysis</keyword>
<protein>
    <submittedName>
        <fullName evidence="5">Phosphoglycerate mutase</fullName>
    </submittedName>
</protein>
<dbReference type="InterPro" id="IPR013078">
    <property type="entry name" value="His_Pase_superF_clade-1"/>
</dbReference>
<evidence type="ECO:0000256" key="4">
    <source>
        <dbReference type="PIRSR" id="PIRSR613078-2"/>
    </source>
</evidence>
<feature type="binding site" evidence="4">
    <location>
        <begin position="8"/>
        <end position="15"/>
    </location>
    <ligand>
        <name>substrate</name>
    </ligand>
</feature>
<dbReference type="InterPro" id="IPR050275">
    <property type="entry name" value="PGM_Phosphatase"/>
</dbReference>
<organism evidence="5 6">
    <name type="scientific">Niabella ginsenosidivorans</name>
    <dbReference type="NCBI Taxonomy" id="1176587"/>
    <lineage>
        <taxon>Bacteria</taxon>
        <taxon>Pseudomonadati</taxon>
        <taxon>Bacteroidota</taxon>
        <taxon>Chitinophagia</taxon>
        <taxon>Chitinophagales</taxon>
        <taxon>Chitinophagaceae</taxon>
        <taxon>Niabella</taxon>
    </lineage>
</organism>
<sequence>MLKVILLRHGETAYNADGNRYCGRTDIGLTEKGVAQAMKVFEALKDVQVDAVYSSPLQRARKTAAIASGNRPVITDERLIEADFGLWEGKTKEEFNAENPALWAQWMNNPEVARAGGTGETGGEIVQRVTDFFDELRHRHNGQRVMVVAHNGINRLYLAAKLGMPLSNYRRFDMENSAVSYFELDNENVLTLKKLNAGSI</sequence>
<dbReference type="SUPFAM" id="SSF53254">
    <property type="entry name" value="Phosphoglycerate mutase-like"/>
    <property type="match status" value="1"/>
</dbReference>
<proteinExistence type="predicted"/>
<keyword evidence="6" id="KW-1185">Reference proteome</keyword>
<reference evidence="5 6" key="1">
    <citation type="submission" date="2016-05" db="EMBL/GenBank/DDBJ databases">
        <title>Niabella ginsenosidivorans BS26 whole genome sequencing.</title>
        <authorList>
            <person name="Im W.T."/>
            <person name="Siddiqi M.Z."/>
        </authorList>
    </citation>
    <scope>NUCLEOTIDE SEQUENCE [LARGE SCALE GENOMIC DNA]</scope>
    <source>
        <strain evidence="5 6">BS26</strain>
    </source>
</reference>
<dbReference type="InterPro" id="IPR029033">
    <property type="entry name" value="His_PPase_superfam"/>
</dbReference>
<keyword evidence="2" id="KW-0413">Isomerase</keyword>
<dbReference type="STRING" id="1176587.A8C56_04285"/>
<feature type="active site" description="Tele-phosphohistidine intermediate" evidence="3">
    <location>
        <position position="9"/>
    </location>
</feature>
<dbReference type="GO" id="GO:0016791">
    <property type="term" value="F:phosphatase activity"/>
    <property type="evidence" value="ECO:0007669"/>
    <property type="project" value="TreeGrafter"/>
</dbReference>
<dbReference type="CDD" id="cd07067">
    <property type="entry name" value="HP_PGM_like"/>
    <property type="match status" value="1"/>
</dbReference>
<name>A0A1A9HXZ2_9BACT</name>
<dbReference type="OrthoDB" id="9782128at2"/>
<dbReference type="Proteomes" id="UP000077667">
    <property type="component" value="Chromosome"/>
</dbReference>
<feature type="binding site" evidence="4">
    <location>
        <position position="92"/>
    </location>
    <ligand>
        <name>substrate</name>
    </ligand>
</feature>
<evidence type="ECO:0000313" key="5">
    <source>
        <dbReference type="EMBL" id="ANH80298.1"/>
    </source>
</evidence>
<dbReference type="KEGG" id="nia:A8C56_04285"/>
<dbReference type="InterPro" id="IPR001345">
    <property type="entry name" value="PG/BPGM_mutase_AS"/>
</dbReference>
<dbReference type="SMART" id="SM00855">
    <property type="entry name" value="PGAM"/>
    <property type="match status" value="1"/>
</dbReference>
<evidence type="ECO:0000256" key="1">
    <source>
        <dbReference type="ARBA" id="ARBA00023152"/>
    </source>
</evidence>
<dbReference type="AlphaFoldDB" id="A0A1A9HXZ2"/>
<gene>
    <name evidence="5" type="ORF">A8C56_04285</name>
</gene>
<dbReference type="EMBL" id="CP015772">
    <property type="protein sequence ID" value="ANH80298.1"/>
    <property type="molecule type" value="Genomic_DNA"/>
</dbReference>
<dbReference type="GO" id="GO:0005737">
    <property type="term" value="C:cytoplasm"/>
    <property type="evidence" value="ECO:0007669"/>
    <property type="project" value="TreeGrafter"/>
</dbReference>
<dbReference type="PANTHER" id="PTHR48100:SF1">
    <property type="entry name" value="HISTIDINE PHOSPHATASE FAMILY PROTEIN-RELATED"/>
    <property type="match status" value="1"/>
</dbReference>
<accession>A0A1A9HXZ2</accession>
<dbReference type="Pfam" id="PF00300">
    <property type="entry name" value="His_Phos_1"/>
    <property type="match status" value="1"/>
</dbReference>
<evidence type="ECO:0000256" key="2">
    <source>
        <dbReference type="ARBA" id="ARBA00023235"/>
    </source>
</evidence>
<feature type="active site" description="Proton donor/acceptor" evidence="3">
    <location>
        <position position="81"/>
    </location>
</feature>
<dbReference type="Gene3D" id="3.40.50.1240">
    <property type="entry name" value="Phosphoglycerate mutase-like"/>
    <property type="match status" value="1"/>
</dbReference>
<dbReference type="PANTHER" id="PTHR48100">
    <property type="entry name" value="BROAD-SPECIFICITY PHOSPHATASE YOR283W-RELATED"/>
    <property type="match status" value="1"/>
</dbReference>
<feature type="binding site" evidence="4">
    <location>
        <position position="59"/>
    </location>
    <ligand>
        <name>substrate</name>
    </ligand>
</feature>